<dbReference type="Gene3D" id="3.40.50.1240">
    <property type="entry name" value="Phosphoglycerate mutase-like"/>
    <property type="match status" value="1"/>
</dbReference>
<comment type="caution">
    <text evidence="1">The sequence shown here is derived from an EMBL/GenBank/DDBJ whole genome shotgun (WGS) entry which is preliminary data.</text>
</comment>
<dbReference type="SUPFAM" id="SSF53254">
    <property type="entry name" value="Phosphoglycerate mutase-like"/>
    <property type="match status" value="1"/>
</dbReference>
<dbReference type="PANTHER" id="PTHR47623:SF1">
    <property type="entry name" value="OS09G0287300 PROTEIN"/>
    <property type="match status" value="1"/>
</dbReference>
<dbReference type="RefSeq" id="WP_241291570.1">
    <property type="nucleotide sequence ID" value="NZ_JAKZGR010000002.1"/>
</dbReference>
<dbReference type="InterPro" id="IPR029033">
    <property type="entry name" value="His_PPase_superfam"/>
</dbReference>
<accession>A0ABV8EPZ0</accession>
<dbReference type="InterPro" id="IPR013078">
    <property type="entry name" value="His_Pase_superF_clade-1"/>
</dbReference>
<organism evidence="1 2">
    <name type="scientific">Belliella kenyensis</name>
    <dbReference type="NCBI Taxonomy" id="1472724"/>
    <lineage>
        <taxon>Bacteria</taxon>
        <taxon>Pseudomonadati</taxon>
        <taxon>Bacteroidota</taxon>
        <taxon>Cytophagia</taxon>
        <taxon>Cytophagales</taxon>
        <taxon>Cyclobacteriaceae</taxon>
        <taxon>Belliella</taxon>
    </lineage>
</organism>
<gene>
    <name evidence="1" type="ORF">ACFOUP_11950</name>
</gene>
<dbReference type="SMART" id="SM00855">
    <property type="entry name" value="PGAM"/>
    <property type="match status" value="1"/>
</dbReference>
<dbReference type="CDD" id="cd07067">
    <property type="entry name" value="HP_PGM_like"/>
    <property type="match status" value="1"/>
</dbReference>
<dbReference type="EMBL" id="JBHSAV010000053">
    <property type="protein sequence ID" value="MFC3977092.1"/>
    <property type="molecule type" value="Genomic_DNA"/>
</dbReference>
<evidence type="ECO:0000313" key="1">
    <source>
        <dbReference type="EMBL" id="MFC3977092.1"/>
    </source>
</evidence>
<reference evidence="2" key="1">
    <citation type="journal article" date="2019" name="Int. J. Syst. Evol. Microbiol.">
        <title>The Global Catalogue of Microorganisms (GCM) 10K type strain sequencing project: providing services to taxonomists for standard genome sequencing and annotation.</title>
        <authorList>
            <consortium name="The Broad Institute Genomics Platform"/>
            <consortium name="The Broad Institute Genome Sequencing Center for Infectious Disease"/>
            <person name="Wu L."/>
            <person name="Ma J."/>
        </authorList>
    </citation>
    <scope>NUCLEOTIDE SEQUENCE [LARGE SCALE GENOMIC DNA]</scope>
    <source>
        <strain evidence="2">CECT 8551</strain>
    </source>
</reference>
<dbReference type="Proteomes" id="UP001595766">
    <property type="component" value="Unassembled WGS sequence"/>
</dbReference>
<dbReference type="PANTHER" id="PTHR47623">
    <property type="entry name" value="OS09G0287300 PROTEIN"/>
    <property type="match status" value="1"/>
</dbReference>
<sequence length="162" mass="18662">MKKLILVRHAKSSWDNPFLDDHSRPLSARGYRDAPKMAQRLKRKAIIPDYMLVSDSIRTVSTARIFAQNLRVTESQIHYKTELYHASHFGILDVIKLVPNHVEKLCLVGHNPGFNDLLNFFGFELNNLPTCGVVIFEAELNSWNSISPKKVKFFDYDFPKNS</sequence>
<evidence type="ECO:0000313" key="2">
    <source>
        <dbReference type="Proteomes" id="UP001595766"/>
    </source>
</evidence>
<keyword evidence="2" id="KW-1185">Reference proteome</keyword>
<dbReference type="Pfam" id="PF00300">
    <property type="entry name" value="His_Phos_1"/>
    <property type="match status" value="1"/>
</dbReference>
<name>A0ABV8EPZ0_9BACT</name>
<protein>
    <submittedName>
        <fullName evidence="1">SixA phosphatase family protein</fullName>
    </submittedName>
</protein>
<proteinExistence type="predicted"/>